<keyword evidence="6" id="KW-1133">Transmembrane helix</keyword>
<keyword evidence="5" id="KW-0443">Lipid metabolism</keyword>
<dbReference type="SUPFAM" id="SSF53474">
    <property type="entry name" value="alpha/beta-Hydrolases"/>
    <property type="match status" value="1"/>
</dbReference>
<dbReference type="Gene3D" id="3.40.50.1820">
    <property type="entry name" value="alpha/beta hydrolase"/>
    <property type="match status" value="1"/>
</dbReference>
<gene>
    <name evidence="8" type="ORF">KC19_6G103000</name>
</gene>
<keyword evidence="9" id="KW-1185">Reference proteome</keyword>
<evidence type="ECO:0000256" key="6">
    <source>
        <dbReference type="SAM" id="Phobius"/>
    </source>
</evidence>
<dbReference type="GO" id="GO:0005576">
    <property type="term" value="C:extracellular region"/>
    <property type="evidence" value="ECO:0007669"/>
    <property type="project" value="UniProtKB-SubCell"/>
</dbReference>
<evidence type="ECO:0000259" key="7">
    <source>
        <dbReference type="Pfam" id="PF24708"/>
    </source>
</evidence>
<dbReference type="PANTHER" id="PTHR34043:SF3">
    <property type="entry name" value="ALPHA_BETA-HYDROLASES SUPERFAMILY PROTEIN"/>
    <property type="match status" value="1"/>
</dbReference>
<feature type="domain" description="Lipase-like C-terminal" evidence="7">
    <location>
        <begin position="97"/>
        <end position="210"/>
    </location>
</feature>
<comment type="subcellular location">
    <subcellularLocation>
        <location evidence="1">Secreted</location>
    </subcellularLocation>
</comment>
<reference evidence="8 9" key="1">
    <citation type="submission" date="2020-06" db="EMBL/GenBank/DDBJ databases">
        <title>WGS assembly of Ceratodon purpureus strain R40.</title>
        <authorList>
            <person name="Carey S.B."/>
            <person name="Jenkins J."/>
            <person name="Shu S."/>
            <person name="Lovell J.T."/>
            <person name="Sreedasyam A."/>
            <person name="Maumus F."/>
            <person name="Tiley G.P."/>
            <person name="Fernandez-Pozo N."/>
            <person name="Barry K."/>
            <person name="Chen C."/>
            <person name="Wang M."/>
            <person name="Lipzen A."/>
            <person name="Daum C."/>
            <person name="Saski C.A."/>
            <person name="Payton A.C."/>
            <person name="Mcbreen J.C."/>
            <person name="Conrad R.E."/>
            <person name="Kollar L.M."/>
            <person name="Olsson S."/>
            <person name="Huttunen S."/>
            <person name="Landis J.B."/>
            <person name="Wickett N.J."/>
            <person name="Johnson M.G."/>
            <person name="Rensing S.A."/>
            <person name="Grimwood J."/>
            <person name="Schmutz J."/>
            <person name="Mcdaniel S.F."/>
        </authorList>
    </citation>
    <scope>NUCLEOTIDE SEQUENCE [LARGE SCALE GENOMIC DNA]</scope>
    <source>
        <strain evidence="8 9">R40</strain>
    </source>
</reference>
<keyword evidence="6" id="KW-0812">Transmembrane</keyword>
<dbReference type="Pfam" id="PF24708">
    <property type="entry name" value="Lip_C"/>
    <property type="match status" value="1"/>
</dbReference>
<name>A0A8T0HGJ0_CERPU</name>
<evidence type="ECO:0000313" key="8">
    <source>
        <dbReference type="EMBL" id="KAG0569618.1"/>
    </source>
</evidence>
<dbReference type="EMBL" id="CM026427">
    <property type="protein sequence ID" value="KAG0569618.1"/>
    <property type="molecule type" value="Genomic_DNA"/>
</dbReference>
<dbReference type="InterPro" id="IPR056304">
    <property type="entry name" value="Lip-like_C"/>
</dbReference>
<dbReference type="PROSITE" id="PS51257">
    <property type="entry name" value="PROKAR_LIPOPROTEIN"/>
    <property type="match status" value="1"/>
</dbReference>
<evidence type="ECO:0000256" key="1">
    <source>
        <dbReference type="ARBA" id="ARBA00004613"/>
    </source>
</evidence>
<dbReference type="GO" id="GO:0016787">
    <property type="term" value="F:hydrolase activity"/>
    <property type="evidence" value="ECO:0007669"/>
    <property type="project" value="UniProtKB-KW"/>
</dbReference>
<feature type="transmembrane region" description="Helical" evidence="6">
    <location>
        <begin position="12"/>
        <end position="38"/>
    </location>
</feature>
<evidence type="ECO:0000313" key="9">
    <source>
        <dbReference type="Proteomes" id="UP000822688"/>
    </source>
</evidence>
<protein>
    <recommendedName>
        <fullName evidence="7">Lipase-like C-terminal domain-containing protein</fullName>
    </recommendedName>
</protein>
<evidence type="ECO:0000256" key="5">
    <source>
        <dbReference type="ARBA" id="ARBA00023098"/>
    </source>
</evidence>
<comment type="caution">
    <text evidence="8">The sequence shown here is derived from an EMBL/GenBank/DDBJ whole genome shotgun (WGS) entry which is preliminary data.</text>
</comment>
<evidence type="ECO:0000256" key="3">
    <source>
        <dbReference type="ARBA" id="ARBA00022729"/>
    </source>
</evidence>
<keyword evidence="6" id="KW-0472">Membrane</keyword>
<dbReference type="Proteomes" id="UP000822688">
    <property type="component" value="Chromosome 6"/>
</dbReference>
<proteinExistence type="predicted"/>
<keyword evidence="3" id="KW-0732">Signal</keyword>
<dbReference type="PANTHER" id="PTHR34043">
    <property type="entry name" value="ALPHA/BETA-HYDROLASES SUPERFAMILY PROTEIN"/>
    <property type="match status" value="1"/>
</dbReference>
<organism evidence="8 9">
    <name type="scientific">Ceratodon purpureus</name>
    <name type="common">Fire moss</name>
    <name type="synonym">Dicranum purpureum</name>
    <dbReference type="NCBI Taxonomy" id="3225"/>
    <lineage>
        <taxon>Eukaryota</taxon>
        <taxon>Viridiplantae</taxon>
        <taxon>Streptophyta</taxon>
        <taxon>Embryophyta</taxon>
        <taxon>Bryophyta</taxon>
        <taxon>Bryophytina</taxon>
        <taxon>Bryopsida</taxon>
        <taxon>Dicranidae</taxon>
        <taxon>Pseudoditrichales</taxon>
        <taxon>Ditrichaceae</taxon>
        <taxon>Ceratodon</taxon>
    </lineage>
</organism>
<evidence type="ECO:0000256" key="4">
    <source>
        <dbReference type="ARBA" id="ARBA00022801"/>
    </source>
</evidence>
<accession>A0A8T0HGJ0</accession>
<dbReference type="InterPro" id="IPR029058">
    <property type="entry name" value="AB_hydrolase_fold"/>
</dbReference>
<keyword evidence="4" id="KW-0378">Hydrolase</keyword>
<dbReference type="GO" id="GO:0006629">
    <property type="term" value="P:lipid metabolic process"/>
    <property type="evidence" value="ECO:0007669"/>
    <property type="project" value="UniProtKB-KW"/>
</dbReference>
<keyword evidence="2" id="KW-0964">Secreted</keyword>
<dbReference type="AlphaFoldDB" id="A0A8T0HGJ0"/>
<evidence type="ECO:0000256" key="2">
    <source>
        <dbReference type="ARBA" id="ARBA00022525"/>
    </source>
</evidence>
<sequence>MGMMCRMFWDMVSYGDVIFSCFVHTFYGCHMMLTAIWMDLMSSSASGPEDRFRASPVIEADESETDNRERSNGVVVTTESDGHNLGYAGSFMAGHEKAPIVLVHGCFGFGEYKMGKISYWGGVEKNDERIFAPDLGAVCSMHDRAFELFYYLKGGTVDYGVERSEKYGHSRFGHTYHQGRYPGWSSKHPIHLVGHSTGAQVCRLFQNMLADKVFPGHEDTSADWVLSITSISGALNGTTRVYTDGIRPEDGWSIKRGFCALQALRVVVILYEWLDIPFLKKYYDLGFDHYNLQWRKAGISGLVKALFNRSGPFVRGNYVVPDLSVHSAVEMNKKLRTFDKTFYFSYATKGTKKWFSLWTLPGTVFGTHYLLFIRSLQIALWRYPKGLPLPYEGFSDDEWEDNDGAVNTKSQLYPCVPCEHPSYDLGTDLSGLKEGQVLQPGIWYYTTLVGDHIIFAITRRRAGVTFDLLYDSVFQRCRKQLRLSPNPS</sequence>